<evidence type="ECO:0000256" key="11">
    <source>
        <dbReference type="ARBA" id="ARBA00063925"/>
    </source>
</evidence>
<dbReference type="InterPro" id="IPR035417">
    <property type="entry name" value="SSRP1/POB3_N"/>
</dbReference>
<dbReference type="PRINTS" id="PR00887">
    <property type="entry name" value="SSRCOGNITION"/>
</dbReference>
<dbReference type="GeneID" id="83199961"/>
<feature type="region of interest" description="Disordered" evidence="13">
    <location>
        <begin position="242"/>
        <end position="262"/>
    </location>
</feature>
<dbReference type="FunFam" id="2.30.29.30:FF:000146">
    <property type="entry name" value="FACT complex subunit POB3"/>
    <property type="match status" value="1"/>
</dbReference>
<keyword evidence="4 12" id="KW-0235">DNA replication</keyword>
<dbReference type="GO" id="GO:0042393">
    <property type="term" value="F:histone binding"/>
    <property type="evidence" value="ECO:0007669"/>
    <property type="project" value="TreeGrafter"/>
</dbReference>
<evidence type="ECO:0000256" key="8">
    <source>
        <dbReference type="ARBA" id="ARBA00023204"/>
    </source>
</evidence>
<feature type="compositionally biased region" description="Acidic residues" evidence="13">
    <location>
        <begin position="585"/>
        <end position="605"/>
    </location>
</feature>
<keyword evidence="3 12" id="KW-0158">Chromosome</keyword>
<evidence type="ECO:0000313" key="16">
    <source>
        <dbReference type="Proteomes" id="UP001150941"/>
    </source>
</evidence>
<dbReference type="InterPro" id="IPR011993">
    <property type="entry name" value="PH-like_dom_sf"/>
</dbReference>
<keyword evidence="7 12" id="KW-0804">Transcription</keyword>
<dbReference type="Gene3D" id="2.30.29.220">
    <property type="entry name" value="Structure-specific recognition protein (SSRP1)"/>
    <property type="match status" value="1"/>
</dbReference>
<accession>A0A9W9P6I6</accession>
<dbReference type="InterPro" id="IPR000969">
    <property type="entry name" value="SSRP1/POB3"/>
</dbReference>
<reference evidence="15" key="2">
    <citation type="journal article" date="2023" name="IMA Fungus">
        <title>Comparative genomic study of the Penicillium genus elucidates a diverse pangenome and 15 lateral gene transfer events.</title>
        <authorList>
            <person name="Petersen C."/>
            <person name="Sorensen T."/>
            <person name="Nielsen M.R."/>
            <person name="Sondergaard T.E."/>
            <person name="Sorensen J.L."/>
            <person name="Fitzpatrick D.A."/>
            <person name="Frisvad J.C."/>
            <person name="Nielsen K.L."/>
        </authorList>
    </citation>
    <scope>NUCLEOTIDE SEQUENCE</scope>
    <source>
        <strain evidence="15">IBT 19713</strain>
    </source>
</reference>
<dbReference type="Pfam" id="PF03531">
    <property type="entry name" value="SSrecog"/>
    <property type="match status" value="1"/>
</dbReference>
<evidence type="ECO:0000256" key="2">
    <source>
        <dbReference type="ARBA" id="ARBA00014978"/>
    </source>
</evidence>
<gene>
    <name evidence="15" type="ORF">N7468_003361</name>
</gene>
<keyword evidence="8 12" id="KW-0234">DNA repair</keyword>
<keyword evidence="5 12" id="KW-0227">DNA damage</keyword>
<name>A0A9W9P6I6_9EURO</name>
<feature type="domain" description="Histone chaperone RTT106/FACT complex subunit SPT16-like middle" evidence="14">
    <location>
        <begin position="426"/>
        <end position="520"/>
    </location>
</feature>
<dbReference type="GO" id="GO:0031491">
    <property type="term" value="F:nucleosome binding"/>
    <property type="evidence" value="ECO:0007669"/>
    <property type="project" value="TreeGrafter"/>
</dbReference>
<dbReference type="Gene3D" id="2.30.29.30">
    <property type="entry name" value="Pleckstrin-homology domain (PH domain)/Phosphotyrosine-binding domain (PTB)"/>
    <property type="match status" value="2"/>
</dbReference>
<dbReference type="FunFam" id="2.30.29.30:FF:000310">
    <property type="entry name" value="FACT complex subunit POB3"/>
    <property type="match status" value="1"/>
</dbReference>
<keyword evidence="9 12" id="KW-0539">Nucleus</keyword>
<evidence type="ECO:0000256" key="13">
    <source>
        <dbReference type="SAM" id="MobiDB-lite"/>
    </source>
</evidence>
<proteinExistence type="inferred from homology"/>
<sequence>MDNILLSGVVPIPDWGELSPLRRATDATTEKSESYFSFARPPSTFPSLFLHIWESFDNIHLDLSKQSGKCKLAESGLGWRPSGGGDTFTLDSSNIGGAQWSRAAKGFELRILSRSSGVIQLDGFDQEDFERLSKAFKIWYGINVENREHALRGWNWGKAEFTKAELAFNVQNRPAFEVPYSEISNTNLAGKNEVAVEFALSGAEAGAAKGQSAGSTQNRGRKAAAGPDELVEMRFYIPGTAVKKEKTEAEGEENEEEEAEEQNAANLFYETLMDKAEIGDVAGDTFATFLDVLHLTPRGRFDIDMYESSFRLRGKTYDYKIQYSAIKKFFLLPRPDDTHTLIVLGLDPPLRQGQTRYPFLVMQLKLDEEISLELNMTDELLNTKYKDKLQPHYEEPIHQVVTKIFRGLSGKKVIMPSKDFSSHHQHHGVKCSIKANEGLLYFLDKSLMFVPKPATYIQLENAAVVTMSRVGGAVSASRTFDITVSLKGGLGEFQFSNINREEQQSLEDFFKVKGIRVKNEMMEDPSNLLKALDAEDMESSDEGEARADRGSADEDSDTPDEDFNASSESDVAEEFDSDHESSGGSDEEMADASDDGSDAGSDGEEESRPKKKSKTGK</sequence>
<comment type="subcellular location">
    <subcellularLocation>
        <location evidence="12">Nucleus</location>
    </subcellularLocation>
    <subcellularLocation>
        <location evidence="12">Chromosome</location>
    </subcellularLocation>
</comment>
<feature type="compositionally biased region" description="Acidic residues" evidence="13">
    <location>
        <begin position="250"/>
        <end position="261"/>
    </location>
</feature>
<dbReference type="Pfam" id="PF21103">
    <property type="entry name" value="PH1_SSRP1-like"/>
    <property type="match status" value="1"/>
</dbReference>
<evidence type="ECO:0000256" key="7">
    <source>
        <dbReference type="ARBA" id="ARBA00023163"/>
    </source>
</evidence>
<comment type="similarity">
    <text evidence="1 12">Belongs to the SSRP1 family.</text>
</comment>
<dbReference type="FunFam" id="2.30.29.220:FF:000003">
    <property type="entry name" value="FACT complex subunit POB3"/>
    <property type="match status" value="1"/>
</dbReference>
<evidence type="ECO:0000256" key="1">
    <source>
        <dbReference type="ARBA" id="ARBA00010060"/>
    </source>
</evidence>
<evidence type="ECO:0000256" key="10">
    <source>
        <dbReference type="ARBA" id="ARBA00025370"/>
    </source>
</evidence>
<dbReference type="RefSeq" id="XP_058331661.1">
    <property type="nucleotide sequence ID" value="XM_058472658.1"/>
</dbReference>
<dbReference type="InterPro" id="IPR013719">
    <property type="entry name" value="RTT106/SPT16-like_middle_dom"/>
</dbReference>
<dbReference type="CDD" id="cd13231">
    <property type="entry name" value="PH2_SSRP1-like"/>
    <property type="match status" value="1"/>
</dbReference>
<dbReference type="FunFam" id="2.30.29.150:FF:000001">
    <property type="entry name" value="Fact complex subunit ssrp1"/>
    <property type="match status" value="1"/>
</dbReference>
<comment type="subunit">
    <text evidence="11">Forms a stable heterodimer with SPT16. The SPT16-POB3 dimer weakly associates with multiple molecules of NHP6 to form the FACT complex.</text>
</comment>
<evidence type="ECO:0000256" key="4">
    <source>
        <dbReference type="ARBA" id="ARBA00022705"/>
    </source>
</evidence>
<feature type="compositionally biased region" description="Acidic residues" evidence="13">
    <location>
        <begin position="553"/>
        <end position="563"/>
    </location>
</feature>
<dbReference type="GO" id="GO:0006260">
    <property type="term" value="P:DNA replication"/>
    <property type="evidence" value="ECO:0007669"/>
    <property type="project" value="UniProtKB-KW"/>
</dbReference>
<dbReference type="SUPFAM" id="SSF50729">
    <property type="entry name" value="PH domain-like"/>
    <property type="match status" value="1"/>
</dbReference>
<dbReference type="AlphaFoldDB" id="A0A9W9P6I6"/>
<dbReference type="EMBL" id="JAPQKS010000003">
    <property type="protein sequence ID" value="KAJ5238742.1"/>
    <property type="molecule type" value="Genomic_DNA"/>
</dbReference>
<dbReference type="InterPro" id="IPR024954">
    <property type="entry name" value="SSRP1_DD"/>
</dbReference>
<evidence type="ECO:0000256" key="3">
    <source>
        <dbReference type="ARBA" id="ARBA00022454"/>
    </source>
</evidence>
<dbReference type="InterPro" id="IPR038167">
    <property type="entry name" value="SSRP1_sf"/>
</dbReference>
<dbReference type="PANTHER" id="PTHR45849">
    <property type="entry name" value="FACT COMPLEX SUBUNIT SSRP1"/>
    <property type="match status" value="1"/>
</dbReference>
<dbReference type="GO" id="GO:0006281">
    <property type="term" value="P:DNA repair"/>
    <property type="evidence" value="ECO:0007669"/>
    <property type="project" value="UniProtKB-KW"/>
</dbReference>
<evidence type="ECO:0000256" key="9">
    <source>
        <dbReference type="ARBA" id="ARBA00023242"/>
    </source>
</evidence>
<organism evidence="15 16">
    <name type="scientific">Penicillium chermesinum</name>
    <dbReference type="NCBI Taxonomy" id="63820"/>
    <lineage>
        <taxon>Eukaryota</taxon>
        <taxon>Fungi</taxon>
        <taxon>Dikarya</taxon>
        <taxon>Ascomycota</taxon>
        <taxon>Pezizomycotina</taxon>
        <taxon>Eurotiomycetes</taxon>
        <taxon>Eurotiomycetidae</taxon>
        <taxon>Eurotiales</taxon>
        <taxon>Aspergillaceae</taxon>
        <taxon>Penicillium</taxon>
    </lineage>
</organism>
<dbReference type="GO" id="GO:0003677">
    <property type="term" value="F:DNA binding"/>
    <property type="evidence" value="ECO:0007669"/>
    <property type="project" value="InterPro"/>
</dbReference>
<dbReference type="Proteomes" id="UP001150941">
    <property type="component" value="Unassembled WGS sequence"/>
</dbReference>
<evidence type="ECO:0000256" key="12">
    <source>
        <dbReference type="RuleBase" id="RU364013"/>
    </source>
</evidence>
<dbReference type="Pfam" id="PF08512">
    <property type="entry name" value="Rttp106-like_middle"/>
    <property type="match status" value="1"/>
</dbReference>
<reference evidence="15" key="1">
    <citation type="submission" date="2022-11" db="EMBL/GenBank/DDBJ databases">
        <authorList>
            <person name="Petersen C."/>
        </authorList>
    </citation>
    <scope>NUCLEOTIDE SEQUENCE</scope>
    <source>
        <strain evidence="15">IBT 19713</strain>
    </source>
</reference>
<protein>
    <recommendedName>
        <fullName evidence="2 12">FACT complex subunit POB3</fullName>
    </recommendedName>
</protein>
<comment type="caution">
    <text evidence="15">The sequence shown here is derived from an EMBL/GenBank/DDBJ whole genome shotgun (WGS) entry which is preliminary data.</text>
</comment>
<dbReference type="PANTHER" id="PTHR45849:SF1">
    <property type="entry name" value="FACT COMPLEX SUBUNIT SSRP1"/>
    <property type="match status" value="1"/>
</dbReference>
<dbReference type="GO" id="GO:0035101">
    <property type="term" value="C:FACT complex"/>
    <property type="evidence" value="ECO:0007669"/>
    <property type="project" value="TreeGrafter"/>
</dbReference>
<dbReference type="OrthoDB" id="498543at2759"/>
<feature type="region of interest" description="Disordered" evidence="13">
    <location>
        <begin position="535"/>
        <end position="617"/>
    </location>
</feature>
<keyword evidence="16" id="KW-1185">Reference proteome</keyword>
<evidence type="ECO:0000256" key="5">
    <source>
        <dbReference type="ARBA" id="ARBA00022763"/>
    </source>
</evidence>
<comment type="function">
    <text evidence="10 12">Component of the FACT complex, a general chromatin factor that acts to reorganize nucleosomes. The FACT complex is involved in multiple processes that require DNA as a template such as mRNA elongation, DNA replication and DNA repair. During transcription elongation the FACT complex acts as a histone chaperone that both destabilizes and restores nucleosomal structure. It facilitates the passage of RNA polymerase II and transcription by promoting the dissociation of one histone H2A-H2B dimer from the nucleosome, then subsequently promotes the reestablishment of the nucleosome following the passage of RNA polymerase II.</text>
</comment>
<evidence type="ECO:0000259" key="14">
    <source>
        <dbReference type="SMART" id="SM01287"/>
    </source>
</evidence>
<evidence type="ECO:0000313" key="15">
    <source>
        <dbReference type="EMBL" id="KAJ5238742.1"/>
    </source>
</evidence>
<dbReference type="InterPro" id="IPR050454">
    <property type="entry name" value="RTT106/SSRP1_HistChap/FACT"/>
</dbReference>
<dbReference type="Pfam" id="PF17292">
    <property type="entry name" value="POB3_N"/>
    <property type="match status" value="1"/>
</dbReference>
<dbReference type="Gene3D" id="2.30.29.150">
    <property type="match status" value="1"/>
</dbReference>
<dbReference type="CDD" id="cd13229">
    <property type="entry name" value="PH_TFIIH"/>
    <property type="match status" value="1"/>
</dbReference>
<evidence type="ECO:0000256" key="6">
    <source>
        <dbReference type="ARBA" id="ARBA00023015"/>
    </source>
</evidence>
<feature type="compositionally biased region" description="Basic and acidic residues" evidence="13">
    <location>
        <begin position="543"/>
        <end position="552"/>
    </location>
</feature>
<keyword evidence="6 12" id="KW-0805">Transcription regulation</keyword>
<dbReference type="SMART" id="SM01287">
    <property type="entry name" value="Rtt106"/>
    <property type="match status" value="1"/>
</dbReference>
<dbReference type="InterPro" id="IPR048993">
    <property type="entry name" value="SSRP1-like_PH1"/>
</dbReference>
<dbReference type="CDD" id="cd13230">
    <property type="entry name" value="PH1_SSRP1-like"/>
    <property type="match status" value="1"/>
</dbReference>